<feature type="transmembrane region" description="Helical" evidence="4">
    <location>
        <begin position="213"/>
        <end position="232"/>
    </location>
</feature>
<feature type="transmembrane region" description="Helical" evidence="4">
    <location>
        <begin position="483"/>
        <end position="504"/>
    </location>
</feature>
<feature type="transmembrane region" description="Helical" evidence="4">
    <location>
        <begin position="549"/>
        <end position="571"/>
    </location>
</feature>
<sequence>MGLRHVQSWGWAPWLIQALVLASAVSLGPWDAAERLCASAIGIAIACVVRMSGRVRASSVMLRRGLIAAAVVWALATLPQVAFLLPNSPWGEFVQVAMYLTSAVVSALSIIVATDDGGRQEPRLQRVCSAYLLSACVMVELYALHSVTSIVRVGTGQMLVPFDLVGVAVLVAGASLIEFCSLPTRHNAFAQIANVGLVACALLLVGLGHGDAAAVLIPLSCLVVVFSQLAVIRCRWCGNGETALVELLLSMTLAALVANEGAYGDGRPYGSTGGYGYLTPLTLGCLAASVATLVLLARRGRMEDDKEGQRERYLLSAEEREELSTRELDAIEGAVSGETVRQTADRMGLSPGTVSTYRSRGLRKLGVRTMTELLARLRIRQVNELLSDEEEGLDAHPLAIVLACVVLFLYSCASVPSAPMAWLPRSIERVKTLAVVAMLLGCSLVNLGAYDERRRVGMMATAAVLLLAMLYSCVASARDVESYWLQGWGWALCLVAGMVAAVGVRSYLPTDLLVRSVPLWDRTLLLVAAGFAQGLAVACAMACQMREGYLALAQPLTAIPYCLLVVSRVSGGRVVTRMPSHALSVYGVGQLLGSIGLLGVPLIRFGEWAIVLLWCLGESLAIAVALLVRRDATRGHVMLQEYARGDLGKALCDYGLTEVQTRVAEMLLLGHGVPRISDELVVSPETVASHKREVYRKAGVHSQRTLIEKVSGRG</sequence>
<evidence type="ECO:0000256" key="3">
    <source>
        <dbReference type="ARBA" id="ARBA00023163"/>
    </source>
</evidence>
<dbReference type="GO" id="GO:0003677">
    <property type="term" value="F:DNA binding"/>
    <property type="evidence" value="ECO:0007669"/>
    <property type="project" value="UniProtKB-KW"/>
</dbReference>
<dbReference type="Gene3D" id="1.10.10.10">
    <property type="entry name" value="Winged helix-like DNA-binding domain superfamily/Winged helix DNA-binding domain"/>
    <property type="match status" value="2"/>
</dbReference>
<evidence type="ECO:0000256" key="2">
    <source>
        <dbReference type="ARBA" id="ARBA00023125"/>
    </source>
</evidence>
<dbReference type="AlphaFoldDB" id="A0A6N7XF28"/>
<feature type="transmembrane region" description="Helical" evidence="4">
    <location>
        <begin position="456"/>
        <end position="477"/>
    </location>
</feature>
<organism evidence="6 7">
    <name type="scientific">Olsenella porci</name>
    <dbReference type="NCBI Taxonomy" id="2652279"/>
    <lineage>
        <taxon>Bacteria</taxon>
        <taxon>Bacillati</taxon>
        <taxon>Actinomycetota</taxon>
        <taxon>Coriobacteriia</taxon>
        <taxon>Coriobacteriales</taxon>
        <taxon>Atopobiaceae</taxon>
        <taxon>Olsenella</taxon>
    </lineage>
</organism>
<dbReference type="SUPFAM" id="SSF46894">
    <property type="entry name" value="C-terminal effector domain of the bipartite response regulators"/>
    <property type="match status" value="2"/>
</dbReference>
<feature type="transmembrane region" description="Helical" evidence="4">
    <location>
        <begin position="275"/>
        <end position="297"/>
    </location>
</feature>
<reference evidence="6 7" key="1">
    <citation type="submission" date="2019-08" db="EMBL/GenBank/DDBJ databases">
        <title>In-depth cultivation of the pig gut microbiome towards novel bacterial diversity and tailored functional studies.</title>
        <authorList>
            <person name="Wylensek D."/>
            <person name="Hitch T.C.A."/>
            <person name="Clavel T."/>
        </authorList>
    </citation>
    <scope>NUCLEOTIDE SEQUENCE [LARGE SCALE GENOMIC DNA]</scope>
    <source>
        <strain evidence="6 7">CA-Schmier-601-WT-1</strain>
    </source>
</reference>
<accession>A0A6N7XF28</accession>
<feature type="transmembrane region" description="Helical" evidence="4">
    <location>
        <begin position="583"/>
        <end position="603"/>
    </location>
</feature>
<feature type="transmembrane region" description="Helical" evidence="4">
    <location>
        <begin position="430"/>
        <end position="449"/>
    </location>
</feature>
<evidence type="ECO:0000256" key="4">
    <source>
        <dbReference type="SAM" id="Phobius"/>
    </source>
</evidence>
<evidence type="ECO:0000256" key="1">
    <source>
        <dbReference type="ARBA" id="ARBA00023015"/>
    </source>
</evidence>
<comment type="caution">
    <text evidence="6">The sequence shown here is derived from an EMBL/GenBank/DDBJ whole genome shotgun (WGS) entry which is preliminary data.</text>
</comment>
<dbReference type="PROSITE" id="PS50043">
    <property type="entry name" value="HTH_LUXR_2"/>
    <property type="match status" value="1"/>
</dbReference>
<feature type="transmembrane region" description="Helical" evidence="4">
    <location>
        <begin position="97"/>
        <end position="115"/>
    </location>
</feature>
<feature type="transmembrane region" description="Helical" evidence="4">
    <location>
        <begin position="244"/>
        <end position="263"/>
    </location>
</feature>
<dbReference type="CDD" id="cd06170">
    <property type="entry name" value="LuxR_C_like"/>
    <property type="match status" value="1"/>
</dbReference>
<keyword evidence="4" id="KW-0472">Membrane</keyword>
<dbReference type="EMBL" id="VUNC01000005">
    <property type="protein sequence ID" value="MST72933.1"/>
    <property type="molecule type" value="Genomic_DNA"/>
</dbReference>
<dbReference type="PANTHER" id="PTHR44688:SF16">
    <property type="entry name" value="DNA-BINDING TRANSCRIPTIONAL ACTIVATOR DEVR_DOSR"/>
    <property type="match status" value="1"/>
</dbReference>
<keyword evidence="4" id="KW-1133">Transmembrane helix</keyword>
<evidence type="ECO:0000313" key="6">
    <source>
        <dbReference type="EMBL" id="MST72933.1"/>
    </source>
</evidence>
<feature type="transmembrane region" description="Helical" evidence="4">
    <location>
        <begin position="65"/>
        <end position="85"/>
    </location>
</feature>
<dbReference type="InterPro" id="IPR016032">
    <property type="entry name" value="Sig_transdc_resp-reg_C-effctor"/>
</dbReference>
<protein>
    <recommendedName>
        <fullName evidence="5">HTH luxR-type domain-containing protein</fullName>
    </recommendedName>
</protein>
<keyword evidence="3" id="KW-0804">Transcription</keyword>
<dbReference type="RefSeq" id="WP_154435556.1">
    <property type="nucleotide sequence ID" value="NZ_VUNC01000005.1"/>
</dbReference>
<dbReference type="Proteomes" id="UP000469325">
    <property type="component" value="Unassembled WGS sequence"/>
</dbReference>
<feature type="domain" description="HTH luxR-type" evidence="5">
    <location>
        <begin position="316"/>
        <end position="381"/>
    </location>
</feature>
<dbReference type="PANTHER" id="PTHR44688">
    <property type="entry name" value="DNA-BINDING TRANSCRIPTIONAL ACTIVATOR DEVR_DOSR"/>
    <property type="match status" value="1"/>
</dbReference>
<feature type="transmembrane region" description="Helical" evidence="4">
    <location>
        <begin position="189"/>
        <end position="207"/>
    </location>
</feature>
<feature type="transmembrane region" description="Helical" evidence="4">
    <location>
        <begin position="524"/>
        <end position="543"/>
    </location>
</feature>
<keyword evidence="7" id="KW-1185">Reference proteome</keyword>
<feature type="transmembrane region" description="Helical" evidence="4">
    <location>
        <begin position="127"/>
        <end position="147"/>
    </location>
</feature>
<dbReference type="Pfam" id="PF00196">
    <property type="entry name" value="GerE"/>
    <property type="match status" value="2"/>
</dbReference>
<feature type="transmembrane region" description="Helical" evidence="4">
    <location>
        <begin position="398"/>
        <end position="418"/>
    </location>
</feature>
<evidence type="ECO:0000259" key="5">
    <source>
        <dbReference type="PROSITE" id="PS50043"/>
    </source>
</evidence>
<dbReference type="SMART" id="SM00421">
    <property type="entry name" value="HTH_LUXR"/>
    <property type="match status" value="2"/>
</dbReference>
<dbReference type="GO" id="GO:0006355">
    <property type="term" value="P:regulation of DNA-templated transcription"/>
    <property type="evidence" value="ECO:0007669"/>
    <property type="project" value="InterPro"/>
</dbReference>
<keyword evidence="1" id="KW-0805">Transcription regulation</keyword>
<feature type="transmembrane region" description="Helical" evidence="4">
    <location>
        <begin position="159"/>
        <end position="177"/>
    </location>
</feature>
<proteinExistence type="predicted"/>
<keyword evidence="2" id="KW-0238">DNA-binding</keyword>
<gene>
    <name evidence="6" type="ORF">FYJ68_07410</name>
</gene>
<keyword evidence="4" id="KW-0812">Transmembrane</keyword>
<name>A0A6N7XF28_9ACTN</name>
<feature type="transmembrane region" description="Helical" evidence="4">
    <location>
        <begin position="609"/>
        <end position="628"/>
    </location>
</feature>
<dbReference type="InterPro" id="IPR036388">
    <property type="entry name" value="WH-like_DNA-bd_sf"/>
</dbReference>
<evidence type="ECO:0000313" key="7">
    <source>
        <dbReference type="Proteomes" id="UP000469325"/>
    </source>
</evidence>
<dbReference type="InterPro" id="IPR000792">
    <property type="entry name" value="Tscrpt_reg_LuxR_C"/>
</dbReference>